<dbReference type="InterPro" id="IPR012292">
    <property type="entry name" value="Globin/Proto"/>
</dbReference>
<dbReference type="AlphaFoldDB" id="A0A928V2J8"/>
<dbReference type="GO" id="GO:0020037">
    <property type="term" value="F:heme binding"/>
    <property type="evidence" value="ECO:0007669"/>
    <property type="project" value="InterPro"/>
</dbReference>
<comment type="caution">
    <text evidence="6">The sequence shown here is derived from an EMBL/GenBank/DDBJ whole genome shotgun (WGS) entry which is preliminary data.</text>
</comment>
<accession>A0A928V2J8</accession>
<organism evidence="6 7">
    <name type="scientific">Cellvibrio polysaccharolyticus</name>
    <dbReference type="NCBI Taxonomy" id="2082724"/>
    <lineage>
        <taxon>Bacteria</taxon>
        <taxon>Pseudomonadati</taxon>
        <taxon>Pseudomonadota</taxon>
        <taxon>Gammaproteobacteria</taxon>
        <taxon>Cellvibrionales</taxon>
        <taxon>Cellvibrionaceae</taxon>
        <taxon>Cellvibrio</taxon>
    </lineage>
</organism>
<keyword evidence="7" id="KW-1185">Reference proteome</keyword>
<sequence>MALCTEEEITRMVHAFYARVRKDEQLAPVFNAHIDDWDHHLEHLSTFWSSLLLRTGRFNGTPMPRHIALPGLTAELFQRWLALFEETTAEQPNQAMAKEANAMAQRVAQSLWYGYQLTHNPGATPTEVNS</sequence>
<keyword evidence="3 5" id="KW-0479">Metal-binding</keyword>
<name>A0A928V2J8_9GAMM</name>
<dbReference type="Pfam" id="PF01152">
    <property type="entry name" value="Bac_globin"/>
    <property type="match status" value="1"/>
</dbReference>
<dbReference type="InterPro" id="IPR009050">
    <property type="entry name" value="Globin-like_sf"/>
</dbReference>
<keyword evidence="1" id="KW-0813">Transport</keyword>
<dbReference type="Gene3D" id="1.10.490.10">
    <property type="entry name" value="Globins"/>
    <property type="match status" value="1"/>
</dbReference>
<proteinExistence type="predicted"/>
<evidence type="ECO:0000256" key="2">
    <source>
        <dbReference type="ARBA" id="ARBA00022617"/>
    </source>
</evidence>
<evidence type="ECO:0000313" key="6">
    <source>
        <dbReference type="EMBL" id="MBE8717112.1"/>
    </source>
</evidence>
<dbReference type="GO" id="GO:0046872">
    <property type="term" value="F:metal ion binding"/>
    <property type="evidence" value="ECO:0007669"/>
    <property type="project" value="UniProtKB-KW"/>
</dbReference>
<feature type="binding site" description="distal binding residue" evidence="5">
    <location>
        <position position="39"/>
    </location>
    <ligand>
        <name>heme</name>
        <dbReference type="ChEBI" id="CHEBI:30413"/>
    </ligand>
    <ligandPart>
        <name>Fe</name>
        <dbReference type="ChEBI" id="CHEBI:18248"/>
    </ligandPart>
</feature>
<keyword evidence="4 5" id="KW-0408">Iron</keyword>
<dbReference type="CDD" id="cd08916">
    <property type="entry name" value="TrHb3_P"/>
    <property type="match status" value="1"/>
</dbReference>
<dbReference type="InterPro" id="IPR001486">
    <property type="entry name" value="Hemoglobin_trunc"/>
</dbReference>
<protein>
    <submittedName>
        <fullName evidence="6">Group III truncated hemoglobin</fullName>
    </submittedName>
</protein>
<dbReference type="EMBL" id="PRDL01000001">
    <property type="protein sequence ID" value="MBE8717112.1"/>
    <property type="molecule type" value="Genomic_DNA"/>
</dbReference>
<evidence type="ECO:0000256" key="1">
    <source>
        <dbReference type="ARBA" id="ARBA00022448"/>
    </source>
</evidence>
<evidence type="ECO:0000256" key="5">
    <source>
        <dbReference type="PIRSR" id="PIRSR601486-1"/>
    </source>
</evidence>
<gene>
    <name evidence="6" type="ORF">C4F51_07905</name>
</gene>
<evidence type="ECO:0000256" key="3">
    <source>
        <dbReference type="ARBA" id="ARBA00022723"/>
    </source>
</evidence>
<dbReference type="SUPFAM" id="SSF46458">
    <property type="entry name" value="Globin-like"/>
    <property type="match status" value="1"/>
</dbReference>
<reference evidence="6" key="1">
    <citation type="submission" date="2018-07" db="EMBL/GenBank/DDBJ databases">
        <title>Genome assembly of strain Ka43.</title>
        <authorList>
            <person name="Kukolya J."/>
            <person name="Nagy I."/>
            <person name="Horvath B."/>
            <person name="Toth A."/>
        </authorList>
    </citation>
    <scope>NUCLEOTIDE SEQUENCE</scope>
    <source>
        <strain evidence="6">KB43</strain>
    </source>
</reference>
<evidence type="ECO:0000313" key="7">
    <source>
        <dbReference type="Proteomes" id="UP000652567"/>
    </source>
</evidence>
<dbReference type="GO" id="GO:0019825">
    <property type="term" value="F:oxygen binding"/>
    <property type="evidence" value="ECO:0007669"/>
    <property type="project" value="InterPro"/>
</dbReference>
<dbReference type="Proteomes" id="UP000652567">
    <property type="component" value="Unassembled WGS sequence"/>
</dbReference>
<keyword evidence="2 5" id="KW-0349">Heme</keyword>
<evidence type="ECO:0000256" key="4">
    <source>
        <dbReference type="ARBA" id="ARBA00023004"/>
    </source>
</evidence>